<feature type="compositionally biased region" description="Basic and acidic residues" evidence="1">
    <location>
        <begin position="450"/>
        <end position="461"/>
    </location>
</feature>
<protein>
    <submittedName>
        <fullName evidence="2">Uncharacterized protein</fullName>
    </submittedName>
</protein>
<feature type="compositionally biased region" description="Polar residues" evidence="1">
    <location>
        <begin position="1614"/>
        <end position="1625"/>
    </location>
</feature>
<feature type="compositionally biased region" description="Polar residues" evidence="1">
    <location>
        <begin position="505"/>
        <end position="515"/>
    </location>
</feature>
<feature type="compositionally biased region" description="Polar residues" evidence="1">
    <location>
        <begin position="1389"/>
        <end position="1399"/>
    </location>
</feature>
<sequence>MDCTKKVLEAEMRESVHARYPECSTKSYVLPIIPFRKPIYKPIRGWSFPTSVTDQRVREQTKTDESTLLGSHTENLVSKCLARISESSGNDPMFVLIGYNLDNYLCGLEDRRVKETKSCVQTDGTCTETSSTEMIKGRAESIPKDKQAKNASKAGKTKNQTEDSNPQGENDPDSTRTQSAKTSTISKSQSRKKKKKITAPVTSDNHAEDCGTSQTVQKETGMIGDSKDTEPTIYHPMDTVTAKSTRPQSRHTLSQQQTSKDTSALEDSTLKAQAKEPTVNIEKEKQEKPSKKKRKKCPREEQSIQACFDELEERAKEVTPRGFFPEAQDFDLPSLCRAEYDALIISRNYGLVVIETKTMRDRENSVARDLKTESERNSYESNSKAQASETTGSNSENETQQDREQPNRNMFDHHTSFDQSQTQGSKLEVRREGSPSGSGGNKMKTMSLDETAKEDRNETKKTIHSSLKKRCELGQNPIDIPFGASSQQTDGCFVDTAFETDLTKSEGNSPNIGQQTDEKETAEDQASHEIDEKKTKRNGTTENTPVQGETLQGCFESAHQLGQTEPSRDEANDTLQTNLTQTSQDQRKDTDFETDLKKTVTKALKQLKKAGLVLKYLTSDVTQTPAVTKVLALPYVSRSRLRTTLQDNPLLVQAMCECLETDTFEEALTRCLCADETKRSLEQDKDCVSSTQDKQPEALQKWWTEMTSGIRADTDKTSTEISMDSYEEILSRFCGKYSKVEGHSVADCIHLTGVHFGRSILRQEQLDILQSKDNRFVFLSGPPGSGKTLLLGLKAVEWAKAGDVVIIVCSKGVNMGSLVSWQLYRRVKEALGWKKSEEEPANTAENGGLRVKKLEQEAKSRKTAENEVLLCNGSKVEHEQTQGISQESENSCLPKAKKKKGKKKTSPKTAPSLADNVNLEFISSETNIHDFLENVLQNYGASGQNLRFIVDEVQKEVTQESQIQRLRDGLLRLEKIQEIYLEIADQLEAKSERHANAKAQHCPQDQKTVSDQQHLQPEAKHITELFHTMKKRQGYMFHRLAKLEPKAGGLPLMDCAEWKDLMRSINIVYNETVKLRDELHETVVDGVQQGTLDKAWVKENLEKADVYMVSAMGFLYHAFNFLLFFLTDQLFSTLKNMQSTSQQRQVSVWISTIYPYYPPGFEVKRLTCCLRCPPAVQEIMSLTQNSVKYAPDCCYVSRGCESELPLPSDGLNVKWIDHAPHMTSAAEVNDCKECGKILADYLLNDLRIGQQGDPDGLTMEDVLISGSPIHQSDCRFVQELRGRGIDTQYENQELKVPPPYPNKALIMGGGTIQGLEAKIVVYVPEIRRIEQTRKDMITLTSNPQSNVHGTNPSKDQQQPDKAENANSNSQGSDGNSSASRHSDVSRSVTNASTNDISCSDTKESTNDVSCSDTKESTNDVSRGLRTKSPKDEPQCNVQATKSLLTAEKDESTESDKMNDTRDTTTQDQAMSKREVETFSTGEKCEQPANFSRALRAEVDSYSDSDNLVKVNDIDGRVMDTVTHGVRSAVGHTDKSDEDEGWVWVEATTGCTGGKMGKATDREEWADVGTPDPSHADGIPDPSHADGIPDPSHADGIPDPSHPGSFQKLGENRGNPETQTATPSDLNNFEKLGAHELGWIANSDADKSQVLIERGSTGENANLADIGKLKNLDEGEKAMSDAAVPPSDDEKLVTNPCDAETRVWADTAEPTNARKFTKQDEDEQAAQENIVQTCDAEKVQTIDDATGTVIPYLTEPSGEMFKKLNRGKEVVAVKVPAVSDPVISSTIGEGRGGIQTPSGRIEEAVAMVGTAGKANSPLGMAEGGVDASSGTASETDADKLQRLGGWNREYLWQVASRSVSHLIVFHI</sequence>
<accession>A0AAN9AW81</accession>
<feature type="compositionally biased region" description="Polar residues" evidence="1">
    <location>
        <begin position="1340"/>
        <end position="1356"/>
    </location>
</feature>
<feature type="region of interest" description="Disordered" evidence="1">
    <location>
        <begin position="117"/>
        <end position="302"/>
    </location>
</feature>
<feature type="compositionally biased region" description="Basic and acidic residues" evidence="1">
    <location>
        <begin position="1446"/>
        <end position="1476"/>
    </location>
</feature>
<feature type="region of interest" description="Disordered" evidence="1">
    <location>
        <begin position="1340"/>
        <end position="1484"/>
    </location>
</feature>
<evidence type="ECO:0000313" key="3">
    <source>
        <dbReference type="Proteomes" id="UP001374579"/>
    </source>
</evidence>
<feature type="compositionally biased region" description="Polar residues" evidence="1">
    <location>
        <begin position="379"/>
        <end position="398"/>
    </location>
</feature>
<feature type="compositionally biased region" description="Polar residues" evidence="1">
    <location>
        <begin position="538"/>
        <end position="547"/>
    </location>
</feature>
<name>A0AAN9AW81_9CAEN</name>
<dbReference type="SUPFAM" id="SSF52540">
    <property type="entry name" value="P-loop containing nucleoside triphosphate hydrolases"/>
    <property type="match status" value="1"/>
</dbReference>
<reference evidence="2 3" key="1">
    <citation type="submission" date="2024-02" db="EMBL/GenBank/DDBJ databases">
        <title>Chromosome-scale genome assembly of the rough periwinkle Littorina saxatilis.</title>
        <authorList>
            <person name="De Jode A."/>
            <person name="Faria R."/>
            <person name="Formenti G."/>
            <person name="Sims Y."/>
            <person name="Smith T.P."/>
            <person name="Tracey A."/>
            <person name="Wood J.M.D."/>
            <person name="Zagrodzka Z.B."/>
            <person name="Johannesson K."/>
            <person name="Butlin R.K."/>
            <person name="Leder E.H."/>
        </authorList>
    </citation>
    <scope>NUCLEOTIDE SEQUENCE [LARGE SCALE GENOMIC DNA]</scope>
    <source>
        <strain evidence="2">Snail1</strain>
        <tissue evidence="2">Muscle</tissue>
    </source>
</reference>
<feature type="region of interest" description="Disordered" evidence="1">
    <location>
        <begin position="879"/>
        <end position="912"/>
    </location>
</feature>
<proteinExistence type="predicted"/>
<feature type="compositionally biased region" description="Basic and acidic residues" evidence="1">
    <location>
        <begin position="400"/>
        <end position="416"/>
    </location>
</feature>
<dbReference type="Proteomes" id="UP001374579">
    <property type="component" value="Unassembled WGS sequence"/>
</dbReference>
<feature type="compositionally biased region" description="Polar residues" evidence="1">
    <location>
        <begin position="118"/>
        <end position="133"/>
    </location>
</feature>
<dbReference type="InterPro" id="IPR027417">
    <property type="entry name" value="P-loop_NTPase"/>
</dbReference>
<feature type="compositionally biased region" description="Basic and acidic residues" evidence="1">
    <location>
        <begin position="525"/>
        <end position="534"/>
    </location>
</feature>
<organism evidence="2 3">
    <name type="scientific">Littorina saxatilis</name>
    <dbReference type="NCBI Taxonomy" id="31220"/>
    <lineage>
        <taxon>Eukaryota</taxon>
        <taxon>Metazoa</taxon>
        <taxon>Spiralia</taxon>
        <taxon>Lophotrochozoa</taxon>
        <taxon>Mollusca</taxon>
        <taxon>Gastropoda</taxon>
        <taxon>Caenogastropoda</taxon>
        <taxon>Littorinimorpha</taxon>
        <taxon>Littorinoidea</taxon>
        <taxon>Littorinidae</taxon>
        <taxon>Littorina</taxon>
    </lineage>
</organism>
<feature type="compositionally biased region" description="Basic and acidic residues" evidence="1">
    <location>
        <begin position="361"/>
        <end position="378"/>
    </location>
</feature>
<feature type="compositionally biased region" description="Low complexity" evidence="1">
    <location>
        <begin position="1364"/>
        <end position="1379"/>
    </location>
</feature>
<evidence type="ECO:0000313" key="2">
    <source>
        <dbReference type="EMBL" id="KAK7094086.1"/>
    </source>
</evidence>
<feature type="compositionally biased region" description="Basic and acidic residues" evidence="1">
    <location>
        <begin position="135"/>
        <end position="148"/>
    </location>
</feature>
<feature type="compositionally biased region" description="Polar residues" evidence="1">
    <location>
        <begin position="881"/>
        <end position="891"/>
    </location>
</feature>
<feature type="compositionally biased region" description="Basic residues" evidence="1">
    <location>
        <begin position="895"/>
        <end position="906"/>
    </location>
</feature>
<keyword evidence="3" id="KW-1185">Reference proteome</keyword>
<dbReference type="EMBL" id="JBAMIC010000019">
    <property type="protein sequence ID" value="KAK7094086.1"/>
    <property type="molecule type" value="Genomic_DNA"/>
</dbReference>
<evidence type="ECO:0000256" key="1">
    <source>
        <dbReference type="SAM" id="MobiDB-lite"/>
    </source>
</evidence>
<comment type="caution">
    <text evidence="2">The sequence shown here is derived from an EMBL/GenBank/DDBJ whole genome shotgun (WGS) entry which is preliminary data.</text>
</comment>
<feature type="region of interest" description="Disordered" evidence="1">
    <location>
        <begin position="1564"/>
        <end position="1625"/>
    </location>
</feature>
<feature type="region of interest" description="Disordered" evidence="1">
    <location>
        <begin position="361"/>
        <end position="468"/>
    </location>
</feature>
<feature type="region of interest" description="Disordered" evidence="1">
    <location>
        <begin position="501"/>
        <end position="547"/>
    </location>
</feature>
<feature type="compositionally biased region" description="Polar residues" evidence="1">
    <location>
        <begin position="241"/>
        <end position="266"/>
    </location>
</feature>
<gene>
    <name evidence="2" type="ORF">V1264_007754</name>
</gene>